<dbReference type="PANTHER" id="PTHR48090:SF7">
    <property type="entry name" value="RFBJ PROTEIN"/>
    <property type="match status" value="1"/>
</dbReference>
<feature type="transmembrane region" description="Helical" evidence="1">
    <location>
        <begin position="305"/>
        <end position="326"/>
    </location>
</feature>
<evidence type="ECO:0000313" key="4">
    <source>
        <dbReference type="Proteomes" id="UP000292627"/>
    </source>
</evidence>
<gene>
    <name evidence="3" type="ORF">EA660_00735</name>
</gene>
<proteinExistence type="predicted"/>
<dbReference type="InterPro" id="IPR050256">
    <property type="entry name" value="Glycosyltransferase_2"/>
</dbReference>
<dbReference type="PANTHER" id="PTHR48090">
    <property type="entry name" value="UNDECAPRENYL-PHOSPHATE 4-DEOXY-4-FORMAMIDO-L-ARABINOSE TRANSFERASE-RELATED"/>
    <property type="match status" value="1"/>
</dbReference>
<keyword evidence="1" id="KW-0472">Membrane</keyword>
<dbReference type="SUPFAM" id="SSF53448">
    <property type="entry name" value="Nucleotide-diphospho-sugar transferases"/>
    <property type="match status" value="1"/>
</dbReference>
<name>A0A4Q8LG64_9GAMM</name>
<feature type="transmembrane region" description="Helical" evidence="1">
    <location>
        <begin position="273"/>
        <end position="293"/>
    </location>
</feature>
<dbReference type="AlphaFoldDB" id="A0A4Q8LG64"/>
<feature type="domain" description="Glycosyltransferase 2-like" evidence="2">
    <location>
        <begin position="30"/>
        <end position="193"/>
    </location>
</feature>
<evidence type="ECO:0000313" key="3">
    <source>
        <dbReference type="EMBL" id="TAA28159.1"/>
    </source>
</evidence>
<accession>A0A4Q8LG64</accession>
<sequence length="352" mass="38958">MENPSRILTPTVIEASAHDFRDGRSALVAVVIPCFRVRRHILEVLATIPSFVARIYVVDDACPEGTGDWVEQACDDERIVVVRNPTNLGVGGAVMNGYRAALADGIDVVVKLDGDGQMDSEAMIELVAPIVDGEADYCKGNRFYDLKRISSMPPTRIIGNAALSFLTKMSSGYWDVFDPTNGYTAIHAEVLRRLPLEKISKRYFFESDLLFRLNIVRAVVIDLPMDARYGDEQSNLKIFKVVPEFALLHAKNTLKRIFYNYFLRDMSLASIQLVLGVLFTLMGLVLGIVFWVHSASTGTLTSPGSVTLVALLSTIGLLLAQGFLAYDIASIPRRPLQRTFKLVKNLTGTRNP</sequence>
<dbReference type="Pfam" id="PF00535">
    <property type="entry name" value="Glycos_transf_2"/>
    <property type="match status" value="1"/>
</dbReference>
<dbReference type="Proteomes" id="UP000292627">
    <property type="component" value="Unassembled WGS sequence"/>
</dbReference>
<evidence type="ECO:0000256" key="1">
    <source>
        <dbReference type="SAM" id="Phobius"/>
    </source>
</evidence>
<dbReference type="CDD" id="cd04179">
    <property type="entry name" value="DPM_DPG-synthase_like"/>
    <property type="match status" value="1"/>
</dbReference>
<dbReference type="EMBL" id="SHMC01000001">
    <property type="protein sequence ID" value="TAA28159.1"/>
    <property type="molecule type" value="Genomic_DNA"/>
</dbReference>
<keyword evidence="3" id="KW-0808">Transferase</keyword>
<protein>
    <submittedName>
        <fullName evidence="3">Glycosyltransferase family 2 protein</fullName>
    </submittedName>
</protein>
<comment type="caution">
    <text evidence="3">The sequence shown here is derived from an EMBL/GenBank/DDBJ whole genome shotgun (WGS) entry which is preliminary data.</text>
</comment>
<dbReference type="RefSeq" id="WP_130549740.1">
    <property type="nucleotide sequence ID" value="NZ_SHMC01000001.1"/>
</dbReference>
<dbReference type="GO" id="GO:0016740">
    <property type="term" value="F:transferase activity"/>
    <property type="evidence" value="ECO:0007669"/>
    <property type="project" value="UniProtKB-KW"/>
</dbReference>
<organism evidence="3 4">
    <name type="scientific">Pseudoxanthomonas winnipegensis</name>
    <dbReference type="NCBI Taxonomy" id="2480810"/>
    <lineage>
        <taxon>Bacteria</taxon>
        <taxon>Pseudomonadati</taxon>
        <taxon>Pseudomonadota</taxon>
        <taxon>Gammaproteobacteria</taxon>
        <taxon>Lysobacterales</taxon>
        <taxon>Lysobacteraceae</taxon>
        <taxon>Pseudoxanthomonas</taxon>
    </lineage>
</organism>
<keyword evidence="1" id="KW-0812">Transmembrane</keyword>
<dbReference type="InterPro" id="IPR001173">
    <property type="entry name" value="Glyco_trans_2-like"/>
</dbReference>
<reference evidence="3 4" key="1">
    <citation type="submission" date="2019-02" db="EMBL/GenBank/DDBJ databases">
        <title>WGS of Pseudoxanthomonas species novum from clinical isolates.</title>
        <authorList>
            <person name="Bernier A.-M."/>
            <person name="Bernard K."/>
            <person name="Vachon A."/>
        </authorList>
    </citation>
    <scope>NUCLEOTIDE SEQUENCE [LARGE SCALE GENOMIC DNA]</scope>
    <source>
        <strain evidence="3 4">NML171200</strain>
    </source>
</reference>
<keyword evidence="1" id="KW-1133">Transmembrane helix</keyword>
<evidence type="ECO:0000259" key="2">
    <source>
        <dbReference type="Pfam" id="PF00535"/>
    </source>
</evidence>
<dbReference type="Gene3D" id="3.90.550.10">
    <property type="entry name" value="Spore Coat Polysaccharide Biosynthesis Protein SpsA, Chain A"/>
    <property type="match status" value="1"/>
</dbReference>
<dbReference type="InterPro" id="IPR029044">
    <property type="entry name" value="Nucleotide-diphossugar_trans"/>
</dbReference>
<dbReference type="OrthoDB" id="9808633at2"/>